<name>A0A5C6AHP4_9BACT</name>
<sequence length="53" mass="5939">MCRHRELGFHVKLLTTDAPDHRIEIPLLQASGRNAIRVMTLGLQKGVVNGVEF</sequence>
<protein>
    <submittedName>
        <fullName evidence="1">Uncharacterized protein</fullName>
    </submittedName>
</protein>
<accession>A0A5C6AHP4</accession>
<evidence type="ECO:0000313" key="2">
    <source>
        <dbReference type="Proteomes" id="UP000320176"/>
    </source>
</evidence>
<comment type="caution">
    <text evidence="1">The sequence shown here is derived from an EMBL/GenBank/DDBJ whole genome shotgun (WGS) entry which is preliminary data.</text>
</comment>
<organism evidence="1 2">
    <name type="scientific">Stieleria varia</name>
    <dbReference type="NCBI Taxonomy" id="2528005"/>
    <lineage>
        <taxon>Bacteria</taxon>
        <taxon>Pseudomonadati</taxon>
        <taxon>Planctomycetota</taxon>
        <taxon>Planctomycetia</taxon>
        <taxon>Pirellulales</taxon>
        <taxon>Pirellulaceae</taxon>
        <taxon>Stieleria</taxon>
    </lineage>
</organism>
<reference evidence="1 2" key="1">
    <citation type="submission" date="2019-02" db="EMBL/GenBank/DDBJ databases">
        <title>Deep-cultivation of Planctomycetes and their phenomic and genomic characterization uncovers novel biology.</title>
        <authorList>
            <person name="Wiegand S."/>
            <person name="Jogler M."/>
            <person name="Boedeker C."/>
            <person name="Pinto D."/>
            <person name="Vollmers J."/>
            <person name="Rivas-Marin E."/>
            <person name="Kohn T."/>
            <person name="Peeters S.H."/>
            <person name="Heuer A."/>
            <person name="Rast P."/>
            <person name="Oberbeckmann S."/>
            <person name="Bunk B."/>
            <person name="Jeske O."/>
            <person name="Meyerdierks A."/>
            <person name="Storesund J.E."/>
            <person name="Kallscheuer N."/>
            <person name="Luecker S."/>
            <person name="Lage O.M."/>
            <person name="Pohl T."/>
            <person name="Merkel B.J."/>
            <person name="Hornburger P."/>
            <person name="Mueller R.-W."/>
            <person name="Bruemmer F."/>
            <person name="Labrenz M."/>
            <person name="Spormann A.M."/>
            <person name="Op Den Camp H."/>
            <person name="Overmann J."/>
            <person name="Amann R."/>
            <person name="Jetten M.S.M."/>
            <person name="Mascher T."/>
            <person name="Medema M.H."/>
            <person name="Devos D.P."/>
            <person name="Kaster A.-K."/>
            <person name="Ovreas L."/>
            <person name="Rohde M."/>
            <person name="Galperin M.Y."/>
            <person name="Jogler C."/>
        </authorList>
    </citation>
    <scope>NUCLEOTIDE SEQUENCE [LARGE SCALE GENOMIC DNA]</scope>
    <source>
        <strain evidence="1 2">Pla52n</strain>
    </source>
</reference>
<dbReference type="Proteomes" id="UP000320176">
    <property type="component" value="Unassembled WGS sequence"/>
</dbReference>
<dbReference type="AlphaFoldDB" id="A0A5C6AHP4"/>
<proteinExistence type="predicted"/>
<evidence type="ECO:0000313" key="1">
    <source>
        <dbReference type="EMBL" id="TWT98551.1"/>
    </source>
</evidence>
<keyword evidence="2" id="KW-1185">Reference proteome</keyword>
<dbReference type="EMBL" id="SJPN01000006">
    <property type="protein sequence ID" value="TWT98551.1"/>
    <property type="molecule type" value="Genomic_DNA"/>
</dbReference>
<gene>
    <name evidence="1" type="ORF">Pla52n_50670</name>
</gene>